<dbReference type="GO" id="GO:0005886">
    <property type="term" value="C:plasma membrane"/>
    <property type="evidence" value="ECO:0007669"/>
    <property type="project" value="UniProtKB-SubCell"/>
</dbReference>
<dbReference type="GO" id="GO:0055085">
    <property type="term" value="P:transmembrane transport"/>
    <property type="evidence" value="ECO:0007669"/>
    <property type="project" value="InterPro"/>
</dbReference>
<dbReference type="PANTHER" id="PTHR43376">
    <property type="entry name" value="OLIGOPEPTIDE TRANSPORT SYSTEM PERMEASE PROTEIN"/>
    <property type="match status" value="1"/>
</dbReference>
<dbReference type="PANTHER" id="PTHR43376:SF1">
    <property type="entry name" value="OLIGOPEPTIDE TRANSPORT SYSTEM PERMEASE PROTEIN"/>
    <property type="match status" value="1"/>
</dbReference>
<evidence type="ECO:0000313" key="8">
    <source>
        <dbReference type="Proteomes" id="UP000272503"/>
    </source>
</evidence>
<organism evidence="7 8">
    <name type="scientific">Mycetocola tolaasinivorans</name>
    <dbReference type="NCBI Taxonomy" id="76635"/>
    <lineage>
        <taxon>Bacteria</taxon>
        <taxon>Bacillati</taxon>
        <taxon>Actinomycetota</taxon>
        <taxon>Actinomycetes</taxon>
        <taxon>Micrococcales</taxon>
        <taxon>Microbacteriaceae</taxon>
        <taxon>Mycetocola</taxon>
    </lineage>
</organism>
<keyword evidence="8" id="KW-1185">Reference proteome</keyword>
<dbReference type="Proteomes" id="UP000272503">
    <property type="component" value="Unassembled WGS sequence"/>
</dbReference>
<dbReference type="Gene3D" id="1.10.3720.10">
    <property type="entry name" value="MetI-like"/>
    <property type="match status" value="1"/>
</dbReference>
<evidence type="ECO:0000256" key="1">
    <source>
        <dbReference type="ARBA" id="ARBA00004141"/>
    </source>
</evidence>
<proteinExistence type="inferred from homology"/>
<dbReference type="Pfam" id="PF00528">
    <property type="entry name" value="BPD_transp_1"/>
    <property type="match status" value="1"/>
</dbReference>
<dbReference type="InterPro" id="IPR000515">
    <property type="entry name" value="MetI-like"/>
</dbReference>
<comment type="subcellular location">
    <subcellularLocation>
        <location evidence="5">Cell membrane</location>
        <topology evidence="5">Multi-pass membrane protein</topology>
    </subcellularLocation>
    <subcellularLocation>
        <location evidence="1">Membrane</location>
        <topology evidence="1">Multi-pass membrane protein</topology>
    </subcellularLocation>
</comment>
<evidence type="ECO:0000313" key="7">
    <source>
        <dbReference type="EMBL" id="RLP77950.1"/>
    </source>
</evidence>
<feature type="domain" description="ABC transmembrane type-1" evidence="6">
    <location>
        <begin position="105"/>
        <end position="319"/>
    </location>
</feature>
<evidence type="ECO:0000256" key="4">
    <source>
        <dbReference type="ARBA" id="ARBA00023136"/>
    </source>
</evidence>
<dbReference type="CDD" id="cd06261">
    <property type="entry name" value="TM_PBP2"/>
    <property type="match status" value="1"/>
</dbReference>
<feature type="transmembrane region" description="Helical" evidence="5">
    <location>
        <begin position="254"/>
        <end position="280"/>
    </location>
</feature>
<evidence type="ECO:0000256" key="5">
    <source>
        <dbReference type="RuleBase" id="RU363032"/>
    </source>
</evidence>
<comment type="similarity">
    <text evidence="5">Belongs to the binding-protein-dependent transport system permease family.</text>
</comment>
<dbReference type="RefSeq" id="WP_121647043.1">
    <property type="nucleotide sequence ID" value="NZ_RCUX01000001.1"/>
</dbReference>
<feature type="transmembrane region" description="Helical" evidence="5">
    <location>
        <begin position="153"/>
        <end position="177"/>
    </location>
</feature>
<name>A0A3L7ADR5_9MICO</name>
<dbReference type="EMBL" id="RCUX01000001">
    <property type="protein sequence ID" value="RLP77950.1"/>
    <property type="molecule type" value="Genomic_DNA"/>
</dbReference>
<evidence type="ECO:0000256" key="3">
    <source>
        <dbReference type="ARBA" id="ARBA00022989"/>
    </source>
</evidence>
<dbReference type="OrthoDB" id="9778910at2"/>
<protein>
    <submittedName>
        <fullName evidence="7">ABC transporter permease</fullName>
    </submittedName>
</protein>
<dbReference type="InterPro" id="IPR035906">
    <property type="entry name" value="MetI-like_sf"/>
</dbReference>
<comment type="caution">
    <text evidence="7">The sequence shown here is derived from an EMBL/GenBank/DDBJ whole genome shotgun (WGS) entry which is preliminary data.</text>
</comment>
<keyword evidence="4 5" id="KW-0472">Membrane</keyword>
<dbReference type="PROSITE" id="PS50928">
    <property type="entry name" value="ABC_TM1"/>
    <property type="match status" value="1"/>
</dbReference>
<keyword evidence="2 5" id="KW-0812">Transmembrane</keyword>
<gene>
    <name evidence="7" type="ORF">D9V32_01050</name>
</gene>
<dbReference type="AlphaFoldDB" id="A0A3L7ADR5"/>
<evidence type="ECO:0000259" key="6">
    <source>
        <dbReference type="PROSITE" id="PS50928"/>
    </source>
</evidence>
<dbReference type="SUPFAM" id="SSF161098">
    <property type="entry name" value="MetI-like"/>
    <property type="match status" value="1"/>
</dbReference>
<sequence>MSFYVRRILFYVITLWAAVSLNFLLPRLLPGDPAAIMLGKLRRANGGRPLSEETIRGITSMLGAEKGMTLWDQYIAYWGRILQGDLGVSSTRYPAPVLELIGAALPWTVMLVGVATVLSFVLGIAAGAWVGWKRGTWVDHLVPATTFLQSIPYFWLALVLVAVLSVQMGVLPIIGGYDVFDFPGGPEWSWAFFSSTIVHAILPALTIVISSVGGWLLGMRNMMVQTMSEDYVVTAEAKGLTPSRIRTRYAARNAVIPSLAGFGIALGFVVAGSIVTEQVFSYPGIGKLMIQSVQGLDYSLMQGVFLVITLTVLAANFLMELIYGFIDPRVRHRG</sequence>
<feature type="transmembrane region" description="Helical" evidence="5">
    <location>
        <begin position="197"/>
        <end position="217"/>
    </location>
</feature>
<feature type="transmembrane region" description="Helical" evidence="5">
    <location>
        <begin position="9"/>
        <end position="29"/>
    </location>
</feature>
<keyword evidence="5" id="KW-0813">Transport</keyword>
<keyword evidence="3 5" id="KW-1133">Transmembrane helix</keyword>
<evidence type="ECO:0000256" key="2">
    <source>
        <dbReference type="ARBA" id="ARBA00022692"/>
    </source>
</evidence>
<accession>A0A3L7ADR5</accession>
<feature type="transmembrane region" description="Helical" evidence="5">
    <location>
        <begin position="300"/>
        <end position="326"/>
    </location>
</feature>
<feature type="transmembrane region" description="Helical" evidence="5">
    <location>
        <begin position="107"/>
        <end position="132"/>
    </location>
</feature>
<reference evidence="7 8" key="1">
    <citation type="submission" date="2018-10" db="EMBL/GenBank/DDBJ databases">
        <authorList>
            <person name="Li J."/>
        </authorList>
    </citation>
    <scope>NUCLEOTIDE SEQUENCE [LARGE SCALE GENOMIC DNA]</scope>
    <source>
        <strain evidence="7 8">IF 016277</strain>
    </source>
</reference>